<evidence type="ECO:0000313" key="2">
    <source>
        <dbReference type="EMBL" id="WTU44030.1"/>
    </source>
</evidence>
<keyword evidence="1" id="KW-0732">Signal</keyword>
<sequence length="167" mass="16633">MKLTKRAGLAAMMTCMATAAAVAPAAAGSSVPVVVPLEGLETTLPFESPTVSTGVPIPMPGSPGGPRHVVGSLMPSPLLPSLPVTTELPSTLLKAPLTDPLTDDKIGSAAVTTPSSPLRAESPGAILEAPLTPPQAELFGLPALEEPQAGLLAPTLRGAPTANLGLL</sequence>
<proteinExistence type="predicted"/>
<evidence type="ECO:0008006" key="3">
    <source>
        <dbReference type="Google" id="ProtNLM"/>
    </source>
</evidence>
<reference evidence="2" key="1">
    <citation type="submission" date="2022-10" db="EMBL/GenBank/DDBJ databases">
        <title>The complete genomes of actinobacterial strains from the NBC collection.</title>
        <authorList>
            <person name="Joergensen T.S."/>
            <person name="Alvarez Arevalo M."/>
            <person name="Sterndorff E.B."/>
            <person name="Faurdal D."/>
            <person name="Vuksanovic O."/>
            <person name="Mourched A.-S."/>
            <person name="Charusanti P."/>
            <person name="Shaw S."/>
            <person name="Blin K."/>
            <person name="Weber T."/>
        </authorList>
    </citation>
    <scope>NUCLEOTIDE SEQUENCE</scope>
    <source>
        <strain evidence="2">NBC_00060</strain>
    </source>
</reference>
<organism evidence="2">
    <name type="scientific">Streptomyces sp. NBC_00060</name>
    <dbReference type="NCBI Taxonomy" id="2975636"/>
    <lineage>
        <taxon>Bacteria</taxon>
        <taxon>Bacillati</taxon>
        <taxon>Actinomycetota</taxon>
        <taxon>Actinomycetes</taxon>
        <taxon>Kitasatosporales</taxon>
        <taxon>Streptomycetaceae</taxon>
        <taxon>Streptomyces</taxon>
    </lineage>
</organism>
<protein>
    <recommendedName>
        <fullName evidence="3">Secreted protein</fullName>
    </recommendedName>
</protein>
<evidence type="ECO:0000256" key="1">
    <source>
        <dbReference type="SAM" id="SignalP"/>
    </source>
</evidence>
<dbReference type="AlphaFoldDB" id="A0AAU2H963"/>
<dbReference type="EMBL" id="CP108253">
    <property type="protein sequence ID" value="WTU44030.1"/>
    <property type="molecule type" value="Genomic_DNA"/>
</dbReference>
<gene>
    <name evidence="2" type="ORF">OHV25_32840</name>
</gene>
<name>A0AAU2H963_9ACTN</name>
<accession>A0AAU2H963</accession>
<feature type="signal peptide" evidence="1">
    <location>
        <begin position="1"/>
        <end position="21"/>
    </location>
</feature>
<feature type="chain" id="PRO_5044018583" description="Secreted protein" evidence="1">
    <location>
        <begin position="22"/>
        <end position="167"/>
    </location>
</feature>